<reference evidence="14" key="1">
    <citation type="journal article" date="2020" name="mSystems">
        <title>Genome- and Community-Level Interaction Insights into Carbon Utilization and Element Cycling Functions of Hydrothermarchaeota in Hydrothermal Sediment.</title>
        <authorList>
            <person name="Zhou Z."/>
            <person name="Liu Y."/>
            <person name="Xu W."/>
            <person name="Pan J."/>
            <person name="Luo Z.H."/>
            <person name="Li M."/>
        </authorList>
    </citation>
    <scope>NUCLEOTIDE SEQUENCE [LARGE SCALE GENOMIC DNA]</scope>
    <source>
        <strain evidence="14">SpSt-34</strain>
    </source>
</reference>
<dbReference type="NCBIfam" id="TIGR00231">
    <property type="entry name" value="small_GTP"/>
    <property type="match status" value="1"/>
</dbReference>
<dbReference type="Pfam" id="PF12631">
    <property type="entry name" value="MnmE_helical"/>
    <property type="match status" value="1"/>
</dbReference>
<dbReference type="InterPro" id="IPR031168">
    <property type="entry name" value="G_TrmE"/>
</dbReference>
<keyword evidence="12" id="KW-0175">Coiled coil</keyword>
<protein>
    <recommendedName>
        <fullName evidence="10">tRNA modification GTPase MnmE</fullName>
        <ecNumber evidence="10">3.6.-.-</ecNumber>
    </recommendedName>
</protein>
<dbReference type="InterPro" id="IPR004520">
    <property type="entry name" value="GTPase_MnmE"/>
</dbReference>
<dbReference type="PROSITE" id="PS51709">
    <property type="entry name" value="G_TRME"/>
    <property type="match status" value="1"/>
</dbReference>
<feature type="binding site" evidence="10">
    <location>
        <begin position="276"/>
        <end position="281"/>
    </location>
    <ligand>
        <name>GTP</name>
        <dbReference type="ChEBI" id="CHEBI:37565"/>
    </ligand>
</feature>
<dbReference type="GO" id="GO:0003924">
    <property type="term" value="F:GTPase activity"/>
    <property type="evidence" value="ECO:0007669"/>
    <property type="project" value="UniProtKB-UniRule"/>
</dbReference>
<dbReference type="GO" id="GO:0046872">
    <property type="term" value="F:metal ion binding"/>
    <property type="evidence" value="ECO:0007669"/>
    <property type="project" value="UniProtKB-KW"/>
</dbReference>
<comment type="cofactor">
    <cofactor evidence="10">
        <name>K(+)</name>
        <dbReference type="ChEBI" id="CHEBI:29103"/>
    </cofactor>
    <text evidence="10">Binds 1 potassium ion per subunit.</text>
</comment>
<evidence type="ECO:0000256" key="2">
    <source>
        <dbReference type="ARBA" id="ARBA00022490"/>
    </source>
</evidence>
<dbReference type="InterPro" id="IPR006073">
    <property type="entry name" value="GTP-bd"/>
</dbReference>
<dbReference type="Gene3D" id="3.30.1360.120">
    <property type="entry name" value="Probable tRNA modification gtpase trme, domain 1"/>
    <property type="match status" value="1"/>
</dbReference>
<evidence type="ECO:0000256" key="9">
    <source>
        <dbReference type="ARBA" id="ARBA00023134"/>
    </source>
</evidence>
<feature type="binding site" evidence="10">
    <location>
        <position position="295"/>
    </location>
    <ligand>
        <name>K(+)</name>
        <dbReference type="ChEBI" id="CHEBI:29103"/>
    </ligand>
</feature>
<dbReference type="InterPro" id="IPR005225">
    <property type="entry name" value="Small_GTP-bd"/>
</dbReference>
<comment type="function">
    <text evidence="10">Exhibits a very high intrinsic GTPase hydrolysis rate. Involved in the addition of a carboxymethylaminomethyl (cmnm) group at the wobble position (U34) of certain tRNAs, forming tRNA-cmnm(5)s(2)U34.</text>
</comment>
<keyword evidence="3 10" id="KW-0819">tRNA processing</keyword>
<evidence type="ECO:0000256" key="1">
    <source>
        <dbReference type="ARBA" id="ARBA00011043"/>
    </source>
</evidence>
<accession>A0A7C2P1J5</accession>
<name>A0A7C2P1J5_UNCW3</name>
<comment type="caution">
    <text evidence="10">Lacks conserved residue(s) required for the propagation of feature annotation.</text>
</comment>
<evidence type="ECO:0000256" key="10">
    <source>
        <dbReference type="HAMAP-Rule" id="MF_00379"/>
    </source>
</evidence>
<comment type="subunit">
    <text evidence="10">Homodimer. Heterotetramer of two MnmE and two MnmG subunits.</text>
</comment>
<keyword evidence="5 10" id="KW-0547">Nucleotide-binding</keyword>
<feature type="binding site" evidence="10">
    <location>
        <position position="300"/>
    </location>
    <ligand>
        <name>K(+)</name>
        <dbReference type="ChEBI" id="CHEBI:29103"/>
    </ligand>
</feature>
<evidence type="ECO:0000256" key="3">
    <source>
        <dbReference type="ARBA" id="ARBA00022694"/>
    </source>
</evidence>
<feature type="binding site" evidence="10">
    <location>
        <position position="297"/>
    </location>
    <ligand>
        <name>K(+)</name>
        <dbReference type="ChEBI" id="CHEBI:29103"/>
    </ligand>
</feature>
<dbReference type="EMBL" id="DSOL01000225">
    <property type="protein sequence ID" value="HEN28533.1"/>
    <property type="molecule type" value="Genomic_DNA"/>
</dbReference>
<organism evidence="14">
    <name type="scientific">candidate division WOR-3 bacterium</name>
    <dbReference type="NCBI Taxonomy" id="2052148"/>
    <lineage>
        <taxon>Bacteria</taxon>
        <taxon>Bacteria division WOR-3</taxon>
    </lineage>
</organism>
<dbReference type="InterPro" id="IPR027417">
    <property type="entry name" value="P-loop_NTPase"/>
</dbReference>
<evidence type="ECO:0000256" key="4">
    <source>
        <dbReference type="ARBA" id="ARBA00022723"/>
    </source>
</evidence>
<evidence type="ECO:0000256" key="6">
    <source>
        <dbReference type="ARBA" id="ARBA00022801"/>
    </source>
</evidence>
<dbReference type="GO" id="GO:0030488">
    <property type="term" value="P:tRNA methylation"/>
    <property type="evidence" value="ECO:0007669"/>
    <property type="project" value="TreeGrafter"/>
</dbReference>
<feature type="domain" description="TrmE-type G" evidence="13">
    <location>
        <begin position="266"/>
        <end position="423"/>
    </location>
</feature>
<dbReference type="Pfam" id="PF10396">
    <property type="entry name" value="TrmE_N"/>
    <property type="match status" value="1"/>
</dbReference>
<keyword evidence="4 10" id="KW-0479">Metal-binding</keyword>
<dbReference type="FunFam" id="3.40.50.300:FF:001376">
    <property type="entry name" value="tRNA modification GTPase MnmE"/>
    <property type="match status" value="1"/>
</dbReference>
<dbReference type="HAMAP" id="MF_00379">
    <property type="entry name" value="GTPase_MnmE"/>
    <property type="match status" value="1"/>
</dbReference>
<dbReference type="SUPFAM" id="SSF52540">
    <property type="entry name" value="P-loop containing nucleoside triphosphate hydrolases"/>
    <property type="match status" value="1"/>
</dbReference>
<feature type="binding site" evidence="10">
    <location>
        <position position="171"/>
    </location>
    <ligand>
        <name>(6S)-5-formyl-5,6,7,8-tetrahydrofolate</name>
        <dbReference type="ChEBI" id="CHEBI:57457"/>
    </ligand>
</feature>
<keyword evidence="9 10" id="KW-0342">GTP-binding</keyword>
<comment type="similarity">
    <text evidence="1 10 11">Belongs to the TRAFAC class TrmE-Era-EngA-EngB-Septin-like GTPase superfamily. TrmE GTPase family.</text>
</comment>
<feature type="binding site" evidence="10">
    <location>
        <position position="301"/>
    </location>
    <ligand>
        <name>Mg(2+)</name>
        <dbReference type="ChEBI" id="CHEBI:18420"/>
    </ligand>
</feature>
<keyword evidence="8 10" id="KW-0630">Potassium</keyword>
<feature type="binding site" evidence="10">
    <location>
        <begin position="320"/>
        <end position="323"/>
    </location>
    <ligand>
        <name>GTP</name>
        <dbReference type="ChEBI" id="CHEBI:37565"/>
    </ligand>
</feature>
<sequence>MTERNEVRSCNRRGIQDFKGFSERHKRYQILSCERRRKNYFGHCSKKVKLNDTICAISTPTGIGGVAVIRVSGPNAKEIVSNILPAEKKGKFVPGKFFHSYIVDPDTGETLEEAVILYYKAPKSFTGEDVVEITVHGGLYSPQMVVDLLIKCGARIAEPGEFTKRAFLNGKMDLLQVQALLDLVKSRSALQVKYAMSKLQGELSKKLKNVADMLLNAIKEVEARVEFEEDVPPLDEIKLLDDLKKIKDELDKLLKEGERNSLIFEGVNIAIAGKPNVGKSSLFNSILKKERAIVTEIPGTTRDFIHEEIFLGGIPVRFYDTAGLRATPELVESIGVARTREVIENAHLILFVLDGSRHVDKEEIEEWNSIKKEKILVLNKTDLGLVVTPQELEKFNTPNIFKVSCLTGEGIEALERALEERVKMFIVPSSEFSLSKRERQILSKAKIEIEEALSSFKKVPLDIVSFHLQNASNSLNQIFGWGDIPEKILNSIFSEFCIGK</sequence>
<evidence type="ECO:0000256" key="12">
    <source>
        <dbReference type="SAM" id="Coils"/>
    </source>
</evidence>
<dbReference type="Gene3D" id="1.20.120.430">
    <property type="entry name" value="tRNA modification GTPase MnmE domain 2"/>
    <property type="match status" value="1"/>
</dbReference>
<dbReference type="NCBIfam" id="NF003661">
    <property type="entry name" value="PRK05291.1-3"/>
    <property type="match status" value="1"/>
</dbReference>
<dbReference type="CDD" id="cd14858">
    <property type="entry name" value="TrmE_N"/>
    <property type="match status" value="1"/>
</dbReference>
<keyword evidence="7 10" id="KW-0460">Magnesium</keyword>
<dbReference type="PANTHER" id="PTHR42714:SF2">
    <property type="entry name" value="TRNA MODIFICATION GTPASE GTPBP3, MITOCHONDRIAL"/>
    <property type="match status" value="1"/>
</dbReference>
<dbReference type="GO" id="GO:0002098">
    <property type="term" value="P:tRNA wobble uridine modification"/>
    <property type="evidence" value="ECO:0007669"/>
    <property type="project" value="TreeGrafter"/>
</dbReference>
<evidence type="ECO:0000256" key="7">
    <source>
        <dbReference type="ARBA" id="ARBA00022842"/>
    </source>
</evidence>
<keyword evidence="2 10" id="KW-0963">Cytoplasm</keyword>
<dbReference type="InterPro" id="IPR018948">
    <property type="entry name" value="GTP-bd_TrmE_N"/>
</dbReference>
<comment type="subcellular location">
    <subcellularLocation>
        <location evidence="10">Cytoplasm</location>
    </subcellularLocation>
</comment>
<feature type="binding site" evidence="10">
    <location>
        <position position="500"/>
    </location>
    <ligand>
        <name>(6S)-5-formyl-5,6,7,8-tetrahydrofolate</name>
        <dbReference type="ChEBI" id="CHEBI:57457"/>
    </ligand>
</feature>
<dbReference type="AlphaFoldDB" id="A0A7C2P1J5"/>
<evidence type="ECO:0000256" key="8">
    <source>
        <dbReference type="ARBA" id="ARBA00022958"/>
    </source>
</evidence>
<dbReference type="PANTHER" id="PTHR42714">
    <property type="entry name" value="TRNA MODIFICATION GTPASE GTPBP3"/>
    <property type="match status" value="1"/>
</dbReference>
<dbReference type="InterPro" id="IPR027266">
    <property type="entry name" value="TrmE/GcvT-like"/>
</dbReference>
<feature type="binding site" evidence="10">
    <location>
        <position position="132"/>
    </location>
    <ligand>
        <name>(6S)-5-formyl-5,6,7,8-tetrahydrofolate</name>
        <dbReference type="ChEBI" id="CHEBI:57457"/>
    </ligand>
</feature>
<gene>
    <name evidence="10 14" type="primary">mnmE</name>
    <name evidence="10" type="synonym">trmE</name>
    <name evidence="14" type="ORF">ENQ77_07835</name>
</gene>
<dbReference type="NCBIfam" id="TIGR00450">
    <property type="entry name" value="mnmE_trmE_thdF"/>
    <property type="match status" value="1"/>
</dbReference>
<dbReference type="CDD" id="cd04164">
    <property type="entry name" value="trmE"/>
    <property type="match status" value="1"/>
</dbReference>
<feature type="binding site" evidence="10">
    <location>
        <position position="70"/>
    </location>
    <ligand>
        <name>(6S)-5-formyl-5,6,7,8-tetrahydrofolate</name>
        <dbReference type="ChEBI" id="CHEBI:57457"/>
    </ligand>
</feature>
<feature type="binding site" evidence="10">
    <location>
        <position position="276"/>
    </location>
    <ligand>
        <name>K(+)</name>
        <dbReference type="ChEBI" id="CHEBI:29103"/>
    </ligand>
</feature>
<comment type="caution">
    <text evidence="14">The sequence shown here is derived from an EMBL/GenBank/DDBJ whole genome shotgun (WGS) entry which is preliminary data.</text>
</comment>
<evidence type="ECO:0000256" key="5">
    <source>
        <dbReference type="ARBA" id="ARBA00022741"/>
    </source>
</evidence>
<dbReference type="GO" id="GO:0005525">
    <property type="term" value="F:GTP binding"/>
    <property type="evidence" value="ECO:0007669"/>
    <property type="project" value="UniProtKB-UniRule"/>
</dbReference>
<dbReference type="InterPro" id="IPR027368">
    <property type="entry name" value="MnmE_dom2"/>
</dbReference>
<dbReference type="InterPro" id="IPR025867">
    <property type="entry name" value="MnmE_helical"/>
</dbReference>
<feature type="coiled-coil region" evidence="12">
    <location>
        <begin position="204"/>
        <end position="260"/>
    </location>
</feature>
<keyword evidence="6 10" id="KW-0378">Hydrolase</keyword>
<evidence type="ECO:0000259" key="13">
    <source>
        <dbReference type="PROSITE" id="PS51709"/>
    </source>
</evidence>
<dbReference type="EC" id="3.6.-.-" evidence="10"/>
<dbReference type="GO" id="GO:0005829">
    <property type="term" value="C:cytosol"/>
    <property type="evidence" value="ECO:0007669"/>
    <property type="project" value="TreeGrafter"/>
</dbReference>
<evidence type="ECO:0000313" key="14">
    <source>
        <dbReference type="EMBL" id="HEN28533.1"/>
    </source>
</evidence>
<feature type="binding site" evidence="10">
    <location>
        <begin position="295"/>
        <end position="301"/>
    </location>
    <ligand>
        <name>GTP</name>
        <dbReference type="ChEBI" id="CHEBI:37565"/>
    </ligand>
</feature>
<dbReference type="Pfam" id="PF01926">
    <property type="entry name" value="MMR_HSR1"/>
    <property type="match status" value="1"/>
</dbReference>
<feature type="binding site" evidence="10">
    <location>
        <position position="280"/>
    </location>
    <ligand>
        <name>Mg(2+)</name>
        <dbReference type="ChEBI" id="CHEBI:18420"/>
    </ligand>
</feature>
<proteinExistence type="inferred from homology"/>
<dbReference type="Gene3D" id="3.40.50.300">
    <property type="entry name" value="P-loop containing nucleotide triphosphate hydrolases"/>
    <property type="match status" value="1"/>
</dbReference>
<evidence type="ECO:0000256" key="11">
    <source>
        <dbReference type="RuleBase" id="RU003313"/>
    </source>
</evidence>